<proteinExistence type="predicted"/>
<organism evidence="1 2">
    <name type="scientific">Caerostris extrusa</name>
    <name type="common">Bark spider</name>
    <name type="synonym">Caerostris bankana</name>
    <dbReference type="NCBI Taxonomy" id="172846"/>
    <lineage>
        <taxon>Eukaryota</taxon>
        <taxon>Metazoa</taxon>
        <taxon>Ecdysozoa</taxon>
        <taxon>Arthropoda</taxon>
        <taxon>Chelicerata</taxon>
        <taxon>Arachnida</taxon>
        <taxon>Araneae</taxon>
        <taxon>Araneomorphae</taxon>
        <taxon>Entelegynae</taxon>
        <taxon>Araneoidea</taxon>
        <taxon>Araneidae</taxon>
        <taxon>Caerostris</taxon>
    </lineage>
</organism>
<dbReference type="AlphaFoldDB" id="A0AAV4VY58"/>
<protein>
    <submittedName>
        <fullName evidence="1">Uncharacterized protein</fullName>
    </submittedName>
</protein>
<sequence>MGKKSTRGPSRGQGRGTLKPTIRENWYTSFSHMRTASPNENGNSEVRFCTRVWGGPGGGGEEHLISFLFLSFLDDRMYMVLRYKRFLVIGRILWNSADAVDAFEWIIMATKKKKKKKNLDGEESESELLGFMYCGPVVQIYV</sequence>
<evidence type="ECO:0000313" key="2">
    <source>
        <dbReference type="Proteomes" id="UP001054945"/>
    </source>
</evidence>
<accession>A0AAV4VY58</accession>
<name>A0AAV4VY58_CAEEX</name>
<dbReference type="Proteomes" id="UP001054945">
    <property type="component" value="Unassembled WGS sequence"/>
</dbReference>
<keyword evidence="2" id="KW-1185">Reference proteome</keyword>
<comment type="caution">
    <text evidence="1">The sequence shown here is derived from an EMBL/GenBank/DDBJ whole genome shotgun (WGS) entry which is preliminary data.</text>
</comment>
<dbReference type="EMBL" id="BPLR01015295">
    <property type="protein sequence ID" value="GIY75053.1"/>
    <property type="molecule type" value="Genomic_DNA"/>
</dbReference>
<reference evidence="1 2" key="1">
    <citation type="submission" date="2021-06" db="EMBL/GenBank/DDBJ databases">
        <title>Caerostris extrusa draft genome.</title>
        <authorList>
            <person name="Kono N."/>
            <person name="Arakawa K."/>
        </authorList>
    </citation>
    <scope>NUCLEOTIDE SEQUENCE [LARGE SCALE GENOMIC DNA]</scope>
</reference>
<evidence type="ECO:0000313" key="1">
    <source>
        <dbReference type="EMBL" id="GIY75053.1"/>
    </source>
</evidence>
<gene>
    <name evidence="1" type="ORF">CEXT_709151</name>
</gene>